<feature type="region of interest" description="Disordered" evidence="1">
    <location>
        <begin position="492"/>
        <end position="560"/>
    </location>
</feature>
<name>A0ABM4WB41_COFAR</name>
<evidence type="ECO:0000259" key="3">
    <source>
        <dbReference type="Pfam" id="PF08646"/>
    </source>
</evidence>
<dbReference type="PANTHER" id="PTHR47165">
    <property type="entry name" value="OS03G0429900 PROTEIN"/>
    <property type="match status" value="1"/>
</dbReference>
<evidence type="ECO:0000313" key="4">
    <source>
        <dbReference type="Proteomes" id="UP001652660"/>
    </source>
</evidence>
<keyword evidence="4" id="KW-1185">Reference proteome</keyword>
<dbReference type="Pfam" id="PF08646">
    <property type="entry name" value="Rep_fac-A_C"/>
    <property type="match status" value="1"/>
</dbReference>
<dbReference type="RefSeq" id="XP_071929002.1">
    <property type="nucleotide sequence ID" value="XM_072072901.1"/>
</dbReference>
<evidence type="ECO:0000256" key="2">
    <source>
        <dbReference type="SAM" id="Phobius"/>
    </source>
</evidence>
<dbReference type="InterPro" id="IPR012340">
    <property type="entry name" value="NA-bd_OB-fold"/>
</dbReference>
<dbReference type="InterPro" id="IPR013955">
    <property type="entry name" value="Rep_factor-A_C"/>
</dbReference>
<evidence type="ECO:0000313" key="5">
    <source>
        <dbReference type="RefSeq" id="XP_071929002.1"/>
    </source>
</evidence>
<feature type="compositionally biased region" description="Polar residues" evidence="1">
    <location>
        <begin position="492"/>
        <end position="521"/>
    </location>
</feature>
<dbReference type="Gene3D" id="2.40.50.140">
    <property type="entry name" value="Nucleic acid-binding proteins"/>
    <property type="match status" value="3"/>
</dbReference>
<organism evidence="4 5">
    <name type="scientific">Coffea arabica</name>
    <name type="common">Arabian coffee</name>
    <dbReference type="NCBI Taxonomy" id="13443"/>
    <lineage>
        <taxon>Eukaryota</taxon>
        <taxon>Viridiplantae</taxon>
        <taxon>Streptophyta</taxon>
        <taxon>Embryophyta</taxon>
        <taxon>Tracheophyta</taxon>
        <taxon>Spermatophyta</taxon>
        <taxon>Magnoliopsida</taxon>
        <taxon>eudicotyledons</taxon>
        <taxon>Gunneridae</taxon>
        <taxon>Pentapetalae</taxon>
        <taxon>asterids</taxon>
        <taxon>lamiids</taxon>
        <taxon>Gentianales</taxon>
        <taxon>Rubiaceae</taxon>
        <taxon>Ixoroideae</taxon>
        <taxon>Gardenieae complex</taxon>
        <taxon>Bertiereae - Coffeeae clade</taxon>
        <taxon>Coffeeae</taxon>
        <taxon>Coffea</taxon>
    </lineage>
</organism>
<keyword evidence="2" id="KW-0472">Membrane</keyword>
<dbReference type="Proteomes" id="UP001652660">
    <property type="component" value="Chromosome 11e"/>
</dbReference>
<accession>A0ABM4WB41</accession>
<protein>
    <submittedName>
        <fullName evidence="5">Replication protein A 70 kDa DNA-binding subunit D-like</fullName>
    </submittedName>
</protein>
<dbReference type="PANTHER" id="PTHR47165:SF4">
    <property type="entry name" value="OS03G0429900 PROTEIN"/>
    <property type="match status" value="1"/>
</dbReference>
<reference evidence="5" key="1">
    <citation type="submission" date="2025-08" db="UniProtKB">
        <authorList>
            <consortium name="RefSeq"/>
        </authorList>
    </citation>
    <scope>IDENTIFICATION</scope>
    <source>
        <tissue evidence="5">Leaves</tissue>
    </source>
</reference>
<feature type="domain" description="Replication factor A C-terminal" evidence="3">
    <location>
        <begin position="352"/>
        <end position="468"/>
    </location>
</feature>
<keyword evidence="2" id="KW-0812">Transmembrane</keyword>
<feature type="transmembrane region" description="Helical" evidence="2">
    <location>
        <begin position="12"/>
        <end position="32"/>
    </location>
</feature>
<sequence>MYQTKSIPVLSYYRVSLTRLLLLIVYINQFYFNRYILLTRRDYQTASCAFESLLFDLSSIDMEKKCVLIPELTDTNSNWFAKLIVIEKSAIRYSKEDGRPYQKLVFADAMRNTIQATIFERDIQDIEPILQLYSTYYIGNAWITKISIPFYLASSPYQMTISKRTFIQAVSAQDALPSDYCYELTSFTQLHNYIGDYSARINILCAVVHALPPRLVPRGKRYVPIQEFAVVNEEKQPMTFTMWEEFLSVEGSQLKAMVPQQPIILLARPKVNSYHTISLGTQATTIILFNPEIPQATALRNWMKENSCYIQTIIKERLYEKTNQIIHPPTAAQLREIATIPTMAEHTRPFWIKAQIRISITNTRFYYLSCPKPDCSKPTGADIDTEFKCFYCHITYQKPLPRLRFEIQLFDGTSILSALIEDKYAESLLQMPAEQIINMQKIHEHINIQQINNNLQDTHFYVQLRNTIRPSDILQPARYSVVAYLAIPPTSNTTHLTPDNTNPQIATATNLASPSTSQKPTHQPPIDTINDEQIASTKQEAIRKYPSEAAEEASNKRAKP</sequence>
<dbReference type="GeneID" id="140021629"/>
<dbReference type="SUPFAM" id="SSF50249">
    <property type="entry name" value="Nucleic acid-binding proteins"/>
    <property type="match status" value="3"/>
</dbReference>
<evidence type="ECO:0000256" key="1">
    <source>
        <dbReference type="SAM" id="MobiDB-lite"/>
    </source>
</evidence>
<keyword evidence="2" id="KW-1133">Transmembrane helix</keyword>
<proteinExistence type="predicted"/>
<gene>
    <name evidence="5" type="primary">LOC140021629</name>
</gene>